<evidence type="ECO:0000313" key="1">
    <source>
        <dbReference type="EMBL" id="RMX63573.1"/>
    </source>
</evidence>
<sequence length="88" mass="10035">MDEKAYNTASTTRPIIILPTELPRIDTEEQKTVESHDGDNEVGIVDMEGIESDCDDEVNDDNTEQDTIHDDWTTAFDELDRIDEQGYN</sequence>
<proteinExistence type="predicted"/>
<name>A0A3M6VBN5_9STRA</name>
<dbReference type="VEuPathDB" id="FungiDB:DD237_007922"/>
<dbReference type="EMBL" id="QKXF01000782">
    <property type="protein sequence ID" value="RQM08927.1"/>
    <property type="molecule type" value="Genomic_DNA"/>
</dbReference>
<evidence type="ECO:0000313" key="3">
    <source>
        <dbReference type="Proteomes" id="UP000282087"/>
    </source>
</evidence>
<keyword evidence="3" id="KW-1185">Reference proteome</keyword>
<evidence type="ECO:0000313" key="4">
    <source>
        <dbReference type="Proteomes" id="UP000286097"/>
    </source>
</evidence>
<dbReference type="Proteomes" id="UP000282087">
    <property type="component" value="Unassembled WGS sequence"/>
</dbReference>
<dbReference type="AlphaFoldDB" id="A0A3M6VBN5"/>
<accession>A0A3M6VBN5</accession>
<evidence type="ECO:0000313" key="2">
    <source>
        <dbReference type="EMBL" id="RQM08927.1"/>
    </source>
</evidence>
<reference evidence="3 4" key="1">
    <citation type="submission" date="2018-06" db="EMBL/GenBank/DDBJ databases">
        <title>Comparative genomics of downy mildews reveals potential adaptations to biotrophy.</title>
        <authorList>
            <person name="Fletcher K."/>
            <person name="Klosterman S.J."/>
            <person name="Derevnina L."/>
            <person name="Martin F."/>
            <person name="Koike S."/>
            <person name="Reyes Chin-Wo S."/>
            <person name="Mou B."/>
            <person name="Michelmore R."/>
        </authorList>
    </citation>
    <scope>NUCLEOTIDE SEQUENCE [LARGE SCALE GENOMIC DNA]</scope>
    <source>
        <strain evidence="2 4">R13</strain>
        <strain evidence="1 3">R14</strain>
    </source>
</reference>
<dbReference type="EMBL" id="QLLG01000387">
    <property type="protein sequence ID" value="RMX63573.1"/>
    <property type="molecule type" value="Genomic_DNA"/>
</dbReference>
<organism evidence="1 3">
    <name type="scientific">Peronospora effusa</name>
    <dbReference type="NCBI Taxonomy" id="542832"/>
    <lineage>
        <taxon>Eukaryota</taxon>
        <taxon>Sar</taxon>
        <taxon>Stramenopiles</taxon>
        <taxon>Oomycota</taxon>
        <taxon>Peronosporomycetes</taxon>
        <taxon>Peronosporales</taxon>
        <taxon>Peronosporaceae</taxon>
        <taxon>Peronospora</taxon>
    </lineage>
</organism>
<dbReference type="Proteomes" id="UP000286097">
    <property type="component" value="Unassembled WGS sequence"/>
</dbReference>
<comment type="caution">
    <text evidence="1">The sequence shown here is derived from an EMBL/GenBank/DDBJ whole genome shotgun (WGS) entry which is preliminary data.</text>
</comment>
<protein>
    <submittedName>
        <fullName evidence="1">Uncharacterized protein</fullName>
    </submittedName>
</protein>
<gene>
    <name evidence="2" type="ORF">DD237_007922</name>
    <name evidence="1" type="ORF">DD238_006566</name>
</gene>